<dbReference type="Pfam" id="PF00756">
    <property type="entry name" value="Esterase"/>
    <property type="match status" value="1"/>
</dbReference>
<proteinExistence type="predicted"/>
<evidence type="ECO:0000256" key="1">
    <source>
        <dbReference type="SAM" id="SignalP"/>
    </source>
</evidence>
<reference evidence="2 3" key="1">
    <citation type="submission" date="2019-02" db="EMBL/GenBank/DDBJ databases">
        <title>Deep-cultivation of Planctomycetes and their phenomic and genomic characterization uncovers novel biology.</title>
        <authorList>
            <person name="Wiegand S."/>
            <person name="Jogler M."/>
            <person name="Boedeker C."/>
            <person name="Pinto D."/>
            <person name="Vollmers J."/>
            <person name="Rivas-Marin E."/>
            <person name="Kohn T."/>
            <person name="Peeters S.H."/>
            <person name="Heuer A."/>
            <person name="Rast P."/>
            <person name="Oberbeckmann S."/>
            <person name="Bunk B."/>
            <person name="Jeske O."/>
            <person name="Meyerdierks A."/>
            <person name="Storesund J.E."/>
            <person name="Kallscheuer N."/>
            <person name="Luecker S."/>
            <person name="Lage O.M."/>
            <person name="Pohl T."/>
            <person name="Merkel B.J."/>
            <person name="Hornburger P."/>
            <person name="Mueller R.-W."/>
            <person name="Bruemmer F."/>
            <person name="Labrenz M."/>
            <person name="Spormann A.M."/>
            <person name="Op den Camp H."/>
            <person name="Overmann J."/>
            <person name="Amann R."/>
            <person name="Jetten M.S.M."/>
            <person name="Mascher T."/>
            <person name="Medema M.H."/>
            <person name="Devos D.P."/>
            <person name="Kaster A.-K."/>
            <person name="Ovreas L."/>
            <person name="Rohde M."/>
            <person name="Galperin M.Y."/>
            <person name="Jogler C."/>
        </authorList>
    </citation>
    <scope>NUCLEOTIDE SEQUENCE [LARGE SCALE GENOMIC DNA]</scope>
    <source>
        <strain evidence="2 3">Pla85_3_4</strain>
    </source>
</reference>
<dbReference type="AlphaFoldDB" id="A0A518E1D7"/>
<dbReference type="PANTHER" id="PTHR48098:SF1">
    <property type="entry name" value="DIACYLGLYCEROL ACYLTRANSFERASE_MYCOLYLTRANSFERASE AG85A"/>
    <property type="match status" value="1"/>
</dbReference>
<dbReference type="InterPro" id="IPR029058">
    <property type="entry name" value="AB_hydrolase_fold"/>
</dbReference>
<evidence type="ECO:0000313" key="2">
    <source>
        <dbReference type="EMBL" id="QDU97916.1"/>
    </source>
</evidence>
<dbReference type="Proteomes" id="UP000317648">
    <property type="component" value="Chromosome"/>
</dbReference>
<keyword evidence="3" id="KW-1185">Reference proteome</keyword>
<dbReference type="InterPro" id="IPR000801">
    <property type="entry name" value="Esterase-like"/>
</dbReference>
<feature type="signal peptide" evidence="1">
    <location>
        <begin position="1"/>
        <end position="22"/>
    </location>
</feature>
<evidence type="ECO:0000313" key="3">
    <source>
        <dbReference type="Proteomes" id="UP000317648"/>
    </source>
</evidence>
<dbReference type="GO" id="GO:0016747">
    <property type="term" value="F:acyltransferase activity, transferring groups other than amino-acyl groups"/>
    <property type="evidence" value="ECO:0007669"/>
    <property type="project" value="TreeGrafter"/>
</dbReference>
<dbReference type="EMBL" id="CP036433">
    <property type="protein sequence ID" value="QDU97916.1"/>
    <property type="molecule type" value="Genomic_DNA"/>
</dbReference>
<accession>A0A518E1D7</accession>
<keyword evidence="1" id="KW-0732">Signal</keyword>
<name>A0A518E1D7_9BACT</name>
<dbReference type="Gene3D" id="3.40.50.1820">
    <property type="entry name" value="alpha/beta hydrolase"/>
    <property type="match status" value="1"/>
</dbReference>
<gene>
    <name evidence="2" type="ORF">Pla8534_57750</name>
</gene>
<dbReference type="SUPFAM" id="SSF53474">
    <property type="entry name" value="alpha/beta-Hydrolases"/>
    <property type="match status" value="1"/>
</dbReference>
<dbReference type="KEGG" id="lcre:Pla8534_57750"/>
<dbReference type="InterPro" id="IPR050583">
    <property type="entry name" value="Mycobacterial_A85_antigen"/>
</dbReference>
<sequence length="296" mass="32799" precursor="true">MNAKVRTRFSGGGLLAISLLLAATGRADEAPVRADAARAGGLRSHTLTSPFQAEPVTVRVMLPEPYDPDVRLPVIYLLPVEPGEESRYGDPLQAIRSANLQQRYQAIFAAPSFSTWPWYADHPTDKTLQQESYFLQAVLPLIEQEYKVQANPAGRLLLGFSKSGWGAWSLLLRHPDMFHKAVAWDAPLMMKEVGSFGNRPVFGTQENFDKYRMDRLLPVAADKLGDEERLLLIGYGNFRTHHQQAHALLQELGVPHAYRDGPALKHHWESGWVAPAVGLLLDPPSAPRASSEPSPP</sequence>
<dbReference type="PANTHER" id="PTHR48098">
    <property type="entry name" value="ENTEROCHELIN ESTERASE-RELATED"/>
    <property type="match status" value="1"/>
</dbReference>
<dbReference type="RefSeq" id="WP_231756703.1">
    <property type="nucleotide sequence ID" value="NZ_CP036433.1"/>
</dbReference>
<feature type="chain" id="PRO_5022036169" evidence="1">
    <location>
        <begin position="23"/>
        <end position="296"/>
    </location>
</feature>
<protein>
    <submittedName>
        <fullName evidence="2">Esterase</fullName>
    </submittedName>
</protein>
<organism evidence="2 3">
    <name type="scientific">Lignipirellula cremea</name>
    <dbReference type="NCBI Taxonomy" id="2528010"/>
    <lineage>
        <taxon>Bacteria</taxon>
        <taxon>Pseudomonadati</taxon>
        <taxon>Planctomycetota</taxon>
        <taxon>Planctomycetia</taxon>
        <taxon>Pirellulales</taxon>
        <taxon>Pirellulaceae</taxon>
        <taxon>Lignipirellula</taxon>
    </lineage>
</organism>